<dbReference type="Proteomes" id="UP000002051">
    <property type="component" value="Chromosome 3"/>
</dbReference>
<reference evidence="1 3" key="1">
    <citation type="journal article" date="2011" name="Nature">
        <title>The Medicago genome provides insight into the evolution of rhizobial symbioses.</title>
        <authorList>
            <person name="Young N.D."/>
            <person name="Debelle F."/>
            <person name="Oldroyd G.E."/>
            <person name="Geurts R."/>
            <person name="Cannon S.B."/>
            <person name="Udvardi M.K."/>
            <person name="Benedito V.A."/>
            <person name="Mayer K.F."/>
            <person name="Gouzy J."/>
            <person name="Schoof H."/>
            <person name="Van de Peer Y."/>
            <person name="Proost S."/>
            <person name="Cook D.R."/>
            <person name="Meyers B.C."/>
            <person name="Spannagl M."/>
            <person name="Cheung F."/>
            <person name="De Mita S."/>
            <person name="Krishnakumar V."/>
            <person name="Gundlach H."/>
            <person name="Zhou S."/>
            <person name="Mudge J."/>
            <person name="Bharti A.K."/>
            <person name="Murray J.D."/>
            <person name="Naoumkina M.A."/>
            <person name="Rosen B."/>
            <person name="Silverstein K.A."/>
            <person name="Tang H."/>
            <person name="Rombauts S."/>
            <person name="Zhao P.X."/>
            <person name="Zhou P."/>
            <person name="Barbe V."/>
            <person name="Bardou P."/>
            <person name="Bechner M."/>
            <person name="Bellec A."/>
            <person name="Berger A."/>
            <person name="Berges H."/>
            <person name="Bidwell S."/>
            <person name="Bisseling T."/>
            <person name="Choisne N."/>
            <person name="Couloux A."/>
            <person name="Denny R."/>
            <person name="Deshpande S."/>
            <person name="Dai X."/>
            <person name="Doyle J.J."/>
            <person name="Dudez A.M."/>
            <person name="Farmer A.D."/>
            <person name="Fouteau S."/>
            <person name="Franken C."/>
            <person name="Gibelin C."/>
            <person name="Gish J."/>
            <person name="Goldstein S."/>
            <person name="Gonzalez A.J."/>
            <person name="Green P.J."/>
            <person name="Hallab A."/>
            <person name="Hartog M."/>
            <person name="Hua A."/>
            <person name="Humphray S.J."/>
            <person name="Jeong D.H."/>
            <person name="Jing Y."/>
            <person name="Jocker A."/>
            <person name="Kenton S.M."/>
            <person name="Kim D.J."/>
            <person name="Klee K."/>
            <person name="Lai H."/>
            <person name="Lang C."/>
            <person name="Lin S."/>
            <person name="Macmil S.L."/>
            <person name="Magdelenat G."/>
            <person name="Matthews L."/>
            <person name="McCorrison J."/>
            <person name="Monaghan E.L."/>
            <person name="Mun J.H."/>
            <person name="Najar F.Z."/>
            <person name="Nicholson C."/>
            <person name="Noirot C."/>
            <person name="O'Bleness M."/>
            <person name="Paule C.R."/>
            <person name="Poulain J."/>
            <person name="Prion F."/>
            <person name="Qin B."/>
            <person name="Qu C."/>
            <person name="Retzel E.F."/>
            <person name="Riddle C."/>
            <person name="Sallet E."/>
            <person name="Samain S."/>
            <person name="Samson N."/>
            <person name="Sanders I."/>
            <person name="Saurat O."/>
            <person name="Scarpelli C."/>
            <person name="Schiex T."/>
            <person name="Segurens B."/>
            <person name="Severin A.J."/>
            <person name="Sherrier D.J."/>
            <person name="Shi R."/>
            <person name="Sims S."/>
            <person name="Singer S.R."/>
            <person name="Sinharoy S."/>
            <person name="Sterck L."/>
            <person name="Viollet A."/>
            <person name="Wang B.B."/>
            <person name="Wang K."/>
            <person name="Wang M."/>
            <person name="Wang X."/>
            <person name="Warfsmann J."/>
            <person name="Weissenbach J."/>
            <person name="White D.D."/>
            <person name="White J.D."/>
            <person name="Wiley G.B."/>
            <person name="Wincker P."/>
            <person name="Xing Y."/>
            <person name="Yang L."/>
            <person name="Yao Z."/>
            <person name="Ying F."/>
            <person name="Zhai J."/>
            <person name="Zhou L."/>
            <person name="Zuber A."/>
            <person name="Denarie J."/>
            <person name="Dixon R.A."/>
            <person name="May G.D."/>
            <person name="Schwartz D.C."/>
            <person name="Rogers J."/>
            <person name="Quetier F."/>
            <person name="Town C.D."/>
            <person name="Roe B.A."/>
        </authorList>
    </citation>
    <scope>NUCLEOTIDE SEQUENCE [LARGE SCALE GENOMIC DNA]</scope>
    <source>
        <strain evidence="1">A17</strain>
        <strain evidence="2 3">cv. Jemalong A17</strain>
    </source>
</reference>
<gene>
    <name evidence="1" type="ordered locus">MTR_3g091720</name>
</gene>
<accession>G7J7G2</accession>
<dbReference type="PaxDb" id="3880-AES72523"/>
<keyword evidence="3" id="KW-1185">Reference proteome</keyword>
<proteinExistence type="predicted"/>
<dbReference type="AlphaFoldDB" id="G7J7G2"/>
<reference evidence="1 3" key="2">
    <citation type="journal article" date="2014" name="BMC Genomics">
        <title>An improved genome release (version Mt4.0) for the model legume Medicago truncatula.</title>
        <authorList>
            <person name="Tang H."/>
            <person name="Krishnakumar V."/>
            <person name="Bidwell S."/>
            <person name="Rosen B."/>
            <person name="Chan A."/>
            <person name="Zhou S."/>
            <person name="Gentzbittel L."/>
            <person name="Childs K.L."/>
            <person name="Yandell M."/>
            <person name="Gundlach H."/>
            <person name="Mayer K.F."/>
            <person name="Schwartz D.C."/>
            <person name="Town C.D."/>
        </authorList>
    </citation>
    <scope>GENOME REANNOTATION</scope>
    <source>
        <strain evidence="2 3">cv. Jemalong A17</strain>
    </source>
</reference>
<dbReference type="HOGENOM" id="CLU_2889139_0_0_1"/>
<dbReference type="EnsemblPlants" id="AES72523">
    <property type="protein sequence ID" value="AES72523"/>
    <property type="gene ID" value="MTR_3g091720"/>
</dbReference>
<protein>
    <submittedName>
        <fullName evidence="1 2">Uncharacterized protein</fullName>
    </submittedName>
</protein>
<evidence type="ECO:0000313" key="2">
    <source>
        <dbReference type="EnsemblPlants" id="AES72523"/>
    </source>
</evidence>
<reference evidence="2" key="3">
    <citation type="submission" date="2015-04" db="UniProtKB">
        <authorList>
            <consortium name="EnsemblPlants"/>
        </authorList>
    </citation>
    <scope>IDENTIFICATION</scope>
    <source>
        <strain evidence="2">cv. Jemalong A17</strain>
    </source>
</reference>
<dbReference type="EMBL" id="CM001219">
    <property type="protein sequence ID" value="AES72523.1"/>
    <property type="molecule type" value="Genomic_DNA"/>
</dbReference>
<evidence type="ECO:0000313" key="3">
    <source>
        <dbReference type="Proteomes" id="UP000002051"/>
    </source>
</evidence>
<sequence length="63" mass="7472">MKELWPSLFVYDSEEQSAELGLVKEVAMLEKLPEMELNEEIKKLRQACFRAKYSKRRLITLNP</sequence>
<name>G7J7G2_MEDTR</name>
<organism evidence="1 3">
    <name type="scientific">Medicago truncatula</name>
    <name type="common">Barrel medic</name>
    <name type="synonym">Medicago tribuloides</name>
    <dbReference type="NCBI Taxonomy" id="3880"/>
    <lineage>
        <taxon>Eukaryota</taxon>
        <taxon>Viridiplantae</taxon>
        <taxon>Streptophyta</taxon>
        <taxon>Embryophyta</taxon>
        <taxon>Tracheophyta</taxon>
        <taxon>Spermatophyta</taxon>
        <taxon>Magnoliopsida</taxon>
        <taxon>eudicotyledons</taxon>
        <taxon>Gunneridae</taxon>
        <taxon>Pentapetalae</taxon>
        <taxon>rosids</taxon>
        <taxon>fabids</taxon>
        <taxon>Fabales</taxon>
        <taxon>Fabaceae</taxon>
        <taxon>Papilionoideae</taxon>
        <taxon>50 kb inversion clade</taxon>
        <taxon>NPAAA clade</taxon>
        <taxon>Hologalegina</taxon>
        <taxon>IRL clade</taxon>
        <taxon>Trifolieae</taxon>
        <taxon>Medicago</taxon>
    </lineage>
</organism>
<evidence type="ECO:0000313" key="1">
    <source>
        <dbReference type="EMBL" id="AES72523.1"/>
    </source>
</evidence>